<dbReference type="InterPro" id="IPR007867">
    <property type="entry name" value="GMC_OxRtase_C"/>
</dbReference>
<evidence type="ECO:0000259" key="8">
    <source>
        <dbReference type="PROSITE" id="PS00624"/>
    </source>
</evidence>
<sequence>MARPAEIGGEGGRPLEAAYDYIVVGAGSGGSVVARRLAERSDATVLLIEAGPSDLGIAAIENAAAWVSLFKGPYDWGYDYAPAPHCDGRVIPLPRGKVLGGSSSINAMLWYRGHPADYDAWAAAGATGWDFASLLPYFRRAEDWEGGANAWRGAGGPLRIERPRDPHPIATALLDAAATLGLPVIDDPNGETNEGAALSNLNATAGRRWSAADGYLRPVLGRRNLTVLCESEVARLDFEGDRCVALRHRVGGVEHRTIARVEVILAAGAIDTPRLLLLSGIGDPVDLARLGAPVVAALPGVGRNLQDHPLLMGMNFVARAPLGPVRDNGGGAMINWKSRPDLAQPDLHAFIVQGRHAGPEVIADYDVPENCFAISPGLMRSASVGRMTVHGPARADVELQPNYLAEPADLAALVESIDFVMDLVDTPAYRDLALRPASPDRRLTRAEKIAFVRRSCGTFFHASGTCAMGIDDAAVVDPTLRVYGVEGLRIADASVMPVIPSCNTHAPVVAIAERAADLILGPA</sequence>
<dbReference type="InterPro" id="IPR036188">
    <property type="entry name" value="FAD/NAD-bd_sf"/>
</dbReference>
<feature type="domain" description="Glucose-methanol-choline oxidoreductase N-terminal" evidence="7">
    <location>
        <begin position="96"/>
        <end position="119"/>
    </location>
</feature>
<keyword evidence="4 5" id="KW-0274">FAD</keyword>
<keyword evidence="10" id="KW-1185">Reference proteome</keyword>
<evidence type="ECO:0000256" key="1">
    <source>
        <dbReference type="ARBA" id="ARBA00001974"/>
    </source>
</evidence>
<evidence type="ECO:0000256" key="4">
    <source>
        <dbReference type="ARBA" id="ARBA00022827"/>
    </source>
</evidence>
<accession>A0A7W9L3Q7</accession>
<protein>
    <submittedName>
        <fullName evidence="9">Choline dehydrogenase</fullName>
        <ecNumber evidence="9">1.1.99.1</ecNumber>
    </submittedName>
</protein>
<dbReference type="SUPFAM" id="SSF54373">
    <property type="entry name" value="FAD-linked reductases, C-terminal domain"/>
    <property type="match status" value="1"/>
</dbReference>
<dbReference type="InterPro" id="IPR012132">
    <property type="entry name" value="GMC_OxRdtase"/>
</dbReference>
<dbReference type="Gene3D" id="3.50.50.60">
    <property type="entry name" value="FAD/NAD(P)-binding domain"/>
    <property type="match status" value="1"/>
</dbReference>
<evidence type="ECO:0000256" key="5">
    <source>
        <dbReference type="PIRSR" id="PIRSR000137-2"/>
    </source>
</evidence>
<dbReference type="EMBL" id="JACHOO010000010">
    <property type="protein sequence ID" value="MBB5754806.1"/>
    <property type="molecule type" value="Genomic_DNA"/>
</dbReference>
<evidence type="ECO:0000313" key="9">
    <source>
        <dbReference type="EMBL" id="MBB5754806.1"/>
    </source>
</evidence>
<evidence type="ECO:0000256" key="3">
    <source>
        <dbReference type="ARBA" id="ARBA00022630"/>
    </source>
</evidence>
<dbReference type="InterPro" id="IPR000172">
    <property type="entry name" value="GMC_OxRdtase_N"/>
</dbReference>
<keyword evidence="9" id="KW-0560">Oxidoreductase</keyword>
<feature type="binding site" evidence="5">
    <location>
        <position position="233"/>
    </location>
    <ligand>
        <name>FAD</name>
        <dbReference type="ChEBI" id="CHEBI:57692"/>
    </ligand>
</feature>
<dbReference type="PROSITE" id="PS00623">
    <property type="entry name" value="GMC_OXRED_1"/>
    <property type="match status" value="1"/>
</dbReference>
<evidence type="ECO:0000259" key="7">
    <source>
        <dbReference type="PROSITE" id="PS00623"/>
    </source>
</evidence>
<keyword evidence="3 6" id="KW-0285">Flavoprotein</keyword>
<comment type="similarity">
    <text evidence="2 6">Belongs to the GMC oxidoreductase family.</text>
</comment>
<dbReference type="GO" id="GO:0050660">
    <property type="term" value="F:flavin adenine dinucleotide binding"/>
    <property type="evidence" value="ECO:0007669"/>
    <property type="project" value="InterPro"/>
</dbReference>
<dbReference type="Pfam" id="PF00732">
    <property type="entry name" value="GMC_oxred_N"/>
    <property type="match status" value="1"/>
</dbReference>
<organism evidence="9 10">
    <name type="scientific">Prosthecomicrobium pneumaticum</name>
    <dbReference type="NCBI Taxonomy" id="81895"/>
    <lineage>
        <taxon>Bacteria</taxon>
        <taxon>Pseudomonadati</taxon>
        <taxon>Pseudomonadota</taxon>
        <taxon>Alphaproteobacteria</taxon>
        <taxon>Hyphomicrobiales</taxon>
        <taxon>Kaistiaceae</taxon>
        <taxon>Prosthecomicrobium</taxon>
    </lineage>
</organism>
<dbReference type="RefSeq" id="WP_183858239.1">
    <property type="nucleotide sequence ID" value="NZ_JACHOO010000010.1"/>
</dbReference>
<evidence type="ECO:0000256" key="6">
    <source>
        <dbReference type="RuleBase" id="RU003968"/>
    </source>
</evidence>
<dbReference type="Pfam" id="PF05199">
    <property type="entry name" value="GMC_oxred_C"/>
    <property type="match status" value="1"/>
</dbReference>
<proteinExistence type="inferred from homology"/>
<evidence type="ECO:0000313" key="10">
    <source>
        <dbReference type="Proteomes" id="UP000523821"/>
    </source>
</evidence>
<dbReference type="EC" id="1.1.99.1" evidence="9"/>
<dbReference type="PROSITE" id="PS00624">
    <property type="entry name" value="GMC_OXRED_2"/>
    <property type="match status" value="1"/>
</dbReference>
<dbReference type="PANTHER" id="PTHR11552:SF147">
    <property type="entry name" value="CHOLINE DEHYDROGENASE, MITOCHONDRIAL"/>
    <property type="match status" value="1"/>
</dbReference>
<name>A0A7W9L3Q7_9HYPH</name>
<feature type="domain" description="Glucose-methanol-choline oxidoreductase N-terminal" evidence="8">
    <location>
        <begin position="268"/>
        <end position="282"/>
    </location>
</feature>
<dbReference type="AlphaFoldDB" id="A0A7W9L3Q7"/>
<reference evidence="9 10" key="1">
    <citation type="submission" date="2020-08" db="EMBL/GenBank/DDBJ databases">
        <title>Genomic Encyclopedia of Type Strains, Phase IV (KMG-IV): sequencing the most valuable type-strain genomes for metagenomic binning, comparative biology and taxonomic classification.</title>
        <authorList>
            <person name="Goeker M."/>
        </authorList>
    </citation>
    <scope>NUCLEOTIDE SEQUENCE [LARGE SCALE GENOMIC DNA]</scope>
    <source>
        <strain evidence="9 10">DSM 16268</strain>
    </source>
</reference>
<feature type="binding site" evidence="5">
    <location>
        <position position="98"/>
    </location>
    <ligand>
        <name>FAD</name>
        <dbReference type="ChEBI" id="CHEBI:57692"/>
    </ligand>
</feature>
<comment type="cofactor">
    <cofactor evidence="1 5">
        <name>FAD</name>
        <dbReference type="ChEBI" id="CHEBI:57692"/>
    </cofactor>
</comment>
<dbReference type="GO" id="GO:0008812">
    <property type="term" value="F:choline dehydrogenase activity"/>
    <property type="evidence" value="ECO:0007669"/>
    <property type="project" value="UniProtKB-EC"/>
</dbReference>
<gene>
    <name evidence="9" type="ORF">GGQ63_003898</name>
</gene>
<dbReference type="PIRSF" id="PIRSF000137">
    <property type="entry name" value="Alcohol_oxidase"/>
    <property type="match status" value="1"/>
</dbReference>
<comment type="caution">
    <text evidence="9">The sequence shown here is derived from an EMBL/GenBank/DDBJ whole genome shotgun (WGS) entry which is preliminary data.</text>
</comment>
<dbReference type="Gene3D" id="3.30.560.10">
    <property type="entry name" value="Glucose Oxidase, domain 3"/>
    <property type="match status" value="1"/>
</dbReference>
<evidence type="ECO:0000256" key="2">
    <source>
        <dbReference type="ARBA" id="ARBA00010790"/>
    </source>
</evidence>
<dbReference type="Proteomes" id="UP000523821">
    <property type="component" value="Unassembled WGS sequence"/>
</dbReference>
<dbReference type="PANTHER" id="PTHR11552">
    <property type="entry name" value="GLUCOSE-METHANOL-CHOLINE GMC OXIDOREDUCTASE"/>
    <property type="match status" value="1"/>
</dbReference>
<dbReference type="SUPFAM" id="SSF51905">
    <property type="entry name" value="FAD/NAD(P)-binding domain"/>
    <property type="match status" value="1"/>
</dbReference>